<evidence type="ECO:0000256" key="1">
    <source>
        <dbReference type="ARBA" id="ARBA00022737"/>
    </source>
</evidence>
<dbReference type="GO" id="GO:0004672">
    <property type="term" value="F:protein kinase activity"/>
    <property type="evidence" value="ECO:0007669"/>
    <property type="project" value="InterPro"/>
</dbReference>
<dbReference type="SMART" id="SM00220">
    <property type="entry name" value="S_TKc"/>
    <property type="match status" value="1"/>
</dbReference>
<dbReference type="EMBL" id="HBFR01005502">
    <property type="protein sequence ID" value="CAD8876704.1"/>
    <property type="molecule type" value="Transcribed_RNA"/>
</dbReference>
<dbReference type="PROSITE" id="PS50088">
    <property type="entry name" value="ANK_REPEAT"/>
    <property type="match status" value="1"/>
</dbReference>
<dbReference type="InterPro" id="IPR011009">
    <property type="entry name" value="Kinase-like_dom_sf"/>
</dbReference>
<dbReference type="InterPro" id="IPR002110">
    <property type="entry name" value="Ankyrin_rpt"/>
</dbReference>
<accession>A0A7S1B6X2</accession>
<feature type="region of interest" description="Disordered" evidence="5">
    <location>
        <begin position="168"/>
        <end position="218"/>
    </location>
</feature>
<dbReference type="InterPro" id="IPR036770">
    <property type="entry name" value="Ankyrin_rpt-contain_sf"/>
</dbReference>
<dbReference type="Pfam" id="PF12796">
    <property type="entry name" value="Ank_2"/>
    <property type="match status" value="1"/>
</dbReference>
<feature type="region of interest" description="Disordered" evidence="5">
    <location>
        <begin position="312"/>
        <end position="333"/>
    </location>
</feature>
<protein>
    <recommendedName>
        <fullName evidence="6">Protein kinase domain-containing protein</fullName>
    </recommendedName>
</protein>
<dbReference type="AlphaFoldDB" id="A0A7S1B6X2"/>
<feature type="domain" description="Protein kinase" evidence="6">
    <location>
        <begin position="735"/>
        <end position="1207"/>
    </location>
</feature>
<keyword evidence="1" id="KW-0677">Repeat</keyword>
<dbReference type="SUPFAM" id="SSF56112">
    <property type="entry name" value="Protein kinase-like (PK-like)"/>
    <property type="match status" value="2"/>
</dbReference>
<evidence type="ECO:0000313" key="7">
    <source>
        <dbReference type="EMBL" id="CAD8876704.1"/>
    </source>
</evidence>
<sequence>MVFSSDSSRVSDAVFSEGTAHAKVSDNFVPRRHRPGQGPSDTYDYDRKRKDSIYVDNDREKVSDGESNADDESFATRDEGSYDSFGEHDDETVETVQSNETPRSRVGRRTSGIMSACGVGQCLDVLGGGNNRKTIVRRKKKKAPNPLFLFSRPKDGYESLLEHARVTSGQNVFDEGDERDEDENNPTPYERALEKKKDDMNYSGNSQQYDRDVPGRSRSKKFVPELKPAAINDITSITAPANVPGQGTLVSQTSQAGRQGADLAVRTHETEVPISINASLSASGTNAATAMTVPSSVNLEDDDLEVVKADISTGDSTEASPNSPAKSNLLGDPTDMKFSPANPTEAKLHADFLVCVRSIHHRKWDICEELVCSNPAVVSYTFLAHGNQTLLHIIAAQRSAVPIGIVSRMLAGNNEGVGTADTDGNLPLHIAASNASNTNILRLILNLFRAGAAIKNNNDDLPLHLAASCASDSEESVQLLLDAYADAIHIQNNRGQIPLHLVSSNERSSFASFHAILDVHKKSRADAPVLDKNGDSPLTNAIKSRVPHDFVKAFHDSQRNFVRIFLQPDGRGQLPLHLALQLQGVDPRIVATIIEAAPFTASVPTTSGQMPIQLATRNNMTAEVVKSLLLTDMPLDLGMKDFVGFKNSDLKQHSHSFWHVVVECDDVYTEVVKDVIKLATQPQVIALARSFGPDGKTRLAQAASMEVIGILRNALRLYERYELLSTKPPFIMDDVMTFAAIDQGGDAGVLAKYNKSSLPIPTCIGGDGVSGDRLLKTGLSCDEEEEKEVVLRCYYYKDAYVSEMTNRQHYKIDVEYAESIHAAHECHDTKRYSFCGGKLLTISIEKPDHTLAELYLQTKEKGKKWIRRKATDVLREVARCLEHVHSHGLVHGSINTSNVAKYGLDWKLRGIGGATPIGQPMSGPVKPCIPPEAIAKKDDLDSSFSSTESESEVSEALKSLNEIKDELEASVVEQLREKPDLSIEDSELLEDLNKLVSSKNEKRRKRVGFMFFRMDEIGLADKQGWHRHDDVEEKKAVKYIQTHATKVHDNTIKKLMDEISRLKLIISQHNKSNKALTEKDKEIKRLQQIVQKNVLRSSPTADLSAVCDYKLIAHEVLANPSWDVWSFGLIMAQLLLGRSVLLPNFEKDDSLLMENLYHFDKDKLERIRTNVTKVAGNRAGDLIARLLHPDPAKRLASFTMILQHKYFREDLVHNDALSTVSDSDNETRRSESARSARSSRNSVRGILKGGGAASVASSNKRSERDRDRERDDVSLSTFNL</sequence>
<keyword evidence="2 3" id="KW-0040">ANK repeat</keyword>
<dbReference type="PANTHER" id="PTHR24178">
    <property type="entry name" value="MOLTING PROTEIN MLT-4"/>
    <property type="match status" value="1"/>
</dbReference>
<feature type="compositionally biased region" description="Basic and acidic residues" evidence="5">
    <location>
        <begin position="44"/>
        <end position="64"/>
    </location>
</feature>
<feature type="region of interest" description="Disordered" evidence="5">
    <location>
        <begin position="1219"/>
        <end position="1280"/>
    </location>
</feature>
<dbReference type="PROSITE" id="PS50011">
    <property type="entry name" value="PROTEIN_KINASE_DOM"/>
    <property type="match status" value="1"/>
</dbReference>
<dbReference type="SUPFAM" id="SSF48403">
    <property type="entry name" value="Ankyrin repeat"/>
    <property type="match status" value="1"/>
</dbReference>
<dbReference type="Gene3D" id="1.25.40.20">
    <property type="entry name" value="Ankyrin repeat-containing domain"/>
    <property type="match status" value="1"/>
</dbReference>
<gene>
    <name evidence="7" type="ORF">CHYS00102_LOCUS3882</name>
</gene>
<name>A0A7S1B6X2_9STRA</name>
<dbReference type="Gene3D" id="1.10.510.10">
    <property type="entry name" value="Transferase(Phosphotransferase) domain 1"/>
    <property type="match status" value="1"/>
</dbReference>
<feature type="compositionally biased region" description="Basic and acidic residues" evidence="5">
    <location>
        <begin position="191"/>
        <end position="200"/>
    </location>
</feature>
<feature type="compositionally biased region" description="Low complexity" evidence="5">
    <location>
        <begin position="1235"/>
        <end position="1244"/>
    </location>
</feature>
<evidence type="ECO:0000256" key="3">
    <source>
        <dbReference type="PROSITE-ProRule" id="PRU00023"/>
    </source>
</evidence>
<reference evidence="7" key="1">
    <citation type="submission" date="2021-01" db="EMBL/GenBank/DDBJ databases">
        <authorList>
            <person name="Corre E."/>
            <person name="Pelletier E."/>
            <person name="Niang G."/>
            <person name="Scheremetjew M."/>
            <person name="Finn R."/>
            <person name="Kale V."/>
            <person name="Holt S."/>
            <person name="Cochrane G."/>
            <person name="Meng A."/>
            <person name="Brown T."/>
            <person name="Cohen L."/>
        </authorList>
    </citation>
    <scope>NUCLEOTIDE SEQUENCE</scope>
    <source>
        <strain evidence="7">308</strain>
    </source>
</reference>
<dbReference type="GO" id="GO:0005524">
    <property type="term" value="F:ATP binding"/>
    <property type="evidence" value="ECO:0007669"/>
    <property type="project" value="InterPro"/>
</dbReference>
<evidence type="ECO:0000259" key="6">
    <source>
        <dbReference type="PROSITE" id="PS50011"/>
    </source>
</evidence>
<proteinExistence type="predicted"/>
<feature type="compositionally biased region" description="Basic and acidic residues" evidence="5">
    <location>
        <begin position="1225"/>
        <end position="1234"/>
    </location>
</feature>
<feature type="compositionally biased region" description="Acidic residues" evidence="5">
    <location>
        <begin position="174"/>
        <end position="184"/>
    </location>
</feature>
<feature type="region of interest" description="Disordered" evidence="5">
    <location>
        <begin position="1"/>
        <end position="108"/>
    </location>
</feature>
<keyword evidence="4" id="KW-0175">Coiled coil</keyword>
<dbReference type="InterPro" id="IPR000719">
    <property type="entry name" value="Prot_kinase_dom"/>
</dbReference>
<feature type="compositionally biased region" description="Basic and acidic residues" evidence="5">
    <location>
        <begin position="1260"/>
        <end position="1273"/>
    </location>
</feature>
<feature type="repeat" description="ANK" evidence="3">
    <location>
        <begin position="423"/>
        <end position="459"/>
    </location>
</feature>
<organism evidence="7">
    <name type="scientific">Corethron hystrix</name>
    <dbReference type="NCBI Taxonomy" id="216773"/>
    <lineage>
        <taxon>Eukaryota</taxon>
        <taxon>Sar</taxon>
        <taxon>Stramenopiles</taxon>
        <taxon>Ochrophyta</taxon>
        <taxon>Bacillariophyta</taxon>
        <taxon>Coscinodiscophyceae</taxon>
        <taxon>Corethrophycidae</taxon>
        <taxon>Corethrales</taxon>
        <taxon>Corethraceae</taxon>
        <taxon>Corethron</taxon>
    </lineage>
</organism>
<feature type="compositionally biased region" description="Polar residues" evidence="5">
    <location>
        <begin position="313"/>
        <end position="326"/>
    </location>
</feature>
<evidence type="ECO:0000256" key="2">
    <source>
        <dbReference type="ARBA" id="ARBA00023043"/>
    </source>
</evidence>
<evidence type="ECO:0000256" key="5">
    <source>
        <dbReference type="SAM" id="MobiDB-lite"/>
    </source>
</evidence>
<feature type="coiled-coil region" evidence="4">
    <location>
        <begin position="950"/>
        <end position="977"/>
    </location>
</feature>
<dbReference type="PANTHER" id="PTHR24178:SF41">
    <property type="entry name" value="ANKYRIN-2 ISOFORM X1"/>
    <property type="match status" value="1"/>
</dbReference>
<feature type="compositionally biased region" description="Polar residues" evidence="5">
    <location>
        <begin position="248"/>
        <end position="257"/>
    </location>
</feature>
<evidence type="ECO:0000256" key="4">
    <source>
        <dbReference type="SAM" id="Coils"/>
    </source>
</evidence>
<feature type="region of interest" description="Disordered" evidence="5">
    <location>
        <begin position="238"/>
        <end position="261"/>
    </location>
</feature>
<feature type="compositionally biased region" description="Polar residues" evidence="5">
    <location>
        <begin position="1"/>
        <end position="10"/>
    </location>
</feature>
<dbReference type="SMART" id="SM00248">
    <property type="entry name" value="ANK"/>
    <property type="match status" value="4"/>
</dbReference>